<keyword evidence="5 12" id="KW-0812">Transmembrane</keyword>
<feature type="transmembrane region" description="Helical" evidence="12">
    <location>
        <begin position="365"/>
        <end position="390"/>
    </location>
</feature>
<evidence type="ECO:0000256" key="6">
    <source>
        <dbReference type="ARBA" id="ARBA00022989"/>
    </source>
</evidence>
<dbReference type="GO" id="GO:0005886">
    <property type="term" value="C:plasma membrane"/>
    <property type="evidence" value="ECO:0007669"/>
    <property type="project" value="UniProtKB-SubCell"/>
</dbReference>
<keyword evidence="10" id="KW-0739">Sodium transport</keyword>
<feature type="transmembrane region" description="Helical" evidence="12">
    <location>
        <begin position="305"/>
        <end position="328"/>
    </location>
</feature>
<reference evidence="13" key="1">
    <citation type="submission" date="2017-11" db="EMBL/GenBank/DDBJ databases">
        <title>The sensing device of the deep-sea amphipod.</title>
        <authorList>
            <person name="Kobayashi H."/>
            <person name="Nagahama T."/>
            <person name="Arai W."/>
            <person name="Sasagawa Y."/>
            <person name="Umeda M."/>
            <person name="Hayashi T."/>
            <person name="Nikaido I."/>
            <person name="Watanabe H."/>
            <person name="Oguri K."/>
            <person name="Kitazato H."/>
            <person name="Fujioka K."/>
            <person name="Kido Y."/>
            <person name="Takami H."/>
        </authorList>
    </citation>
    <scope>NUCLEOTIDE SEQUENCE</scope>
    <source>
        <tissue evidence="13">Whole body</tissue>
    </source>
</reference>
<evidence type="ECO:0000256" key="8">
    <source>
        <dbReference type="ARBA" id="ARBA00023065"/>
    </source>
</evidence>
<feature type="transmembrane region" description="Helical" evidence="12">
    <location>
        <begin position="538"/>
        <end position="559"/>
    </location>
</feature>
<feature type="transmembrane region" description="Helical" evidence="12">
    <location>
        <begin position="410"/>
        <end position="429"/>
    </location>
</feature>
<dbReference type="AlphaFoldDB" id="A0A6A7FWQ0"/>
<evidence type="ECO:0000256" key="11">
    <source>
        <dbReference type="RuleBase" id="RU362091"/>
    </source>
</evidence>
<evidence type="ECO:0000256" key="9">
    <source>
        <dbReference type="ARBA" id="ARBA00023136"/>
    </source>
</evidence>
<feature type="transmembrane region" description="Helical" evidence="12">
    <location>
        <begin position="266"/>
        <end position="284"/>
    </location>
</feature>
<feature type="transmembrane region" description="Helical" evidence="12">
    <location>
        <begin position="109"/>
        <end position="129"/>
    </location>
</feature>
<feature type="transmembrane region" description="Helical" evidence="12">
    <location>
        <begin position="463"/>
        <end position="484"/>
    </location>
</feature>
<keyword evidence="9 12" id="KW-0472">Membrane</keyword>
<dbReference type="PANTHER" id="PTHR42985">
    <property type="entry name" value="SODIUM-COUPLED MONOCARBOXYLATE TRANSPORTER"/>
    <property type="match status" value="1"/>
</dbReference>
<keyword evidence="7" id="KW-0915">Sodium</keyword>
<feature type="transmembrane region" description="Helical" evidence="12">
    <location>
        <begin position="78"/>
        <end position="97"/>
    </location>
</feature>
<comment type="similarity">
    <text evidence="2 11">Belongs to the sodium:solute symporter (SSF) (TC 2.A.21) family.</text>
</comment>
<keyword evidence="8" id="KW-0406">Ion transport</keyword>
<evidence type="ECO:0000256" key="7">
    <source>
        <dbReference type="ARBA" id="ARBA00023053"/>
    </source>
</evidence>
<evidence type="ECO:0000256" key="12">
    <source>
        <dbReference type="SAM" id="Phobius"/>
    </source>
</evidence>
<evidence type="ECO:0000313" key="13">
    <source>
        <dbReference type="EMBL" id="LAC22966.1"/>
    </source>
</evidence>
<dbReference type="PROSITE" id="PS50283">
    <property type="entry name" value="NA_SOLUT_SYMP_3"/>
    <property type="match status" value="1"/>
</dbReference>
<evidence type="ECO:0000256" key="2">
    <source>
        <dbReference type="ARBA" id="ARBA00006434"/>
    </source>
</evidence>
<organism evidence="13">
    <name type="scientific">Hirondellea gigas</name>
    <dbReference type="NCBI Taxonomy" id="1518452"/>
    <lineage>
        <taxon>Eukaryota</taxon>
        <taxon>Metazoa</taxon>
        <taxon>Ecdysozoa</taxon>
        <taxon>Arthropoda</taxon>
        <taxon>Crustacea</taxon>
        <taxon>Multicrustacea</taxon>
        <taxon>Malacostraca</taxon>
        <taxon>Eumalacostraca</taxon>
        <taxon>Peracarida</taxon>
        <taxon>Amphipoda</taxon>
        <taxon>Amphilochidea</taxon>
        <taxon>Lysianassida</taxon>
        <taxon>Lysianassidira</taxon>
        <taxon>Lysianassoidea</taxon>
        <taxon>Lysianassidae</taxon>
        <taxon>Hirondellea</taxon>
    </lineage>
</organism>
<feature type="transmembrane region" description="Helical" evidence="12">
    <location>
        <begin position="435"/>
        <end position="456"/>
    </location>
</feature>
<dbReference type="EMBL" id="IACT01003740">
    <property type="protein sequence ID" value="LAC22966.1"/>
    <property type="molecule type" value="mRNA"/>
</dbReference>
<feature type="transmembrane region" description="Helical" evidence="12">
    <location>
        <begin position="155"/>
        <end position="179"/>
    </location>
</feature>
<accession>A0A6A7FWQ0</accession>
<dbReference type="InterPro" id="IPR001734">
    <property type="entry name" value="Na/solute_symporter"/>
</dbReference>
<dbReference type="CDD" id="cd11492">
    <property type="entry name" value="SLC5sbd_NIS-SMVT"/>
    <property type="match status" value="1"/>
</dbReference>
<protein>
    <submittedName>
        <fullName evidence="13">Sodium-coupled monocarboxylate transporter 1-like</fullName>
    </submittedName>
</protein>
<dbReference type="Gene3D" id="1.20.1730.10">
    <property type="entry name" value="Sodium/glucose cotransporter"/>
    <property type="match status" value="1"/>
</dbReference>
<dbReference type="PANTHER" id="PTHR42985:SF39">
    <property type="entry name" value="GH10366P"/>
    <property type="match status" value="1"/>
</dbReference>
<feature type="transmembrane region" description="Helical" evidence="12">
    <location>
        <begin position="38"/>
        <end position="57"/>
    </location>
</feature>
<evidence type="ECO:0000256" key="4">
    <source>
        <dbReference type="ARBA" id="ARBA00022475"/>
    </source>
</evidence>
<keyword evidence="6 12" id="KW-1133">Transmembrane helix</keyword>
<evidence type="ECO:0000256" key="10">
    <source>
        <dbReference type="ARBA" id="ARBA00023201"/>
    </source>
</evidence>
<evidence type="ECO:0000256" key="3">
    <source>
        <dbReference type="ARBA" id="ARBA00022448"/>
    </source>
</evidence>
<name>A0A6A7FWQ0_9CRUS</name>
<sequence length="632" mass="70050">MADLATVFPTLSEIFTTEVPTTLTYTEELAGRFGWPDYLVFSAMLLVSIAIGFYYGFVDKSGANDTTEDFLLAGKSMTTFPIAMSLIASFMSAITLLGTPSEVYQNGFVYYLIGFSYFLVMPSAAYLYLPVFWDLQVTSAYEYLEWRFHPYCRRLGSAVFILQMVMYMAIVVYAPALALAQVTGINLLLSVCLICFVCIFYTTLGGMKAVLWTDTLQVVIMYITMLFIVIYGTISIGGFKYVWQEAVNSGRDELINFDPNPTTRHTVWSLIIGGYFTWVTIYGCNQAQVQRYLCVKKLYMARRALWINLVGLVILMLVSSFAGLVIYAKYKDCDPLRSGIVTAGDQLFPLFVMDTMGQFRGLPGLFVAGIFSGALSTVSSGMNSLAAITLEDFIKGLFFPNMSEKTATRVSKGLTVLYGLITFGGVFIAQLMGDVLSAALSIFGMVGGPLLGMFTLGMFFPWANAVGCFVGTVVSLLFMMWIGFGFQIAKSFGYIVSHAKETSIEGCAMFVNETLAILSPTTETSASMWDLSIFKMSYMWYSATGCMTVIIVGMIVSLISGKQNVRELDPRTISPGYHWVNSIIPITKDLGEDFKNKQRKKSEADSGEHNLAYVVYPTVPKEAKYTEESSRF</sequence>
<dbReference type="InterPro" id="IPR038377">
    <property type="entry name" value="Na/Glc_symporter_sf"/>
</dbReference>
<dbReference type="Pfam" id="PF00474">
    <property type="entry name" value="SSF"/>
    <property type="match status" value="1"/>
</dbReference>
<keyword evidence="3" id="KW-0813">Transport</keyword>
<evidence type="ECO:0000256" key="1">
    <source>
        <dbReference type="ARBA" id="ARBA00004651"/>
    </source>
</evidence>
<proteinExistence type="evidence at transcript level"/>
<feature type="transmembrane region" description="Helical" evidence="12">
    <location>
        <begin position="185"/>
        <end position="207"/>
    </location>
</feature>
<dbReference type="GO" id="GO:0015293">
    <property type="term" value="F:symporter activity"/>
    <property type="evidence" value="ECO:0007669"/>
    <property type="project" value="TreeGrafter"/>
</dbReference>
<keyword evidence="4" id="KW-1003">Cell membrane</keyword>
<feature type="transmembrane region" description="Helical" evidence="12">
    <location>
        <begin position="219"/>
        <end position="243"/>
    </location>
</feature>
<dbReference type="NCBIfam" id="TIGR00813">
    <property type="entry name" value="sss"/>
    <property type="match status" value="1"/>
</dbReference>
<comment type="subcellular location">
    <subcellularLocation>
        <location evidence="1">Cell membrane</location>
        <topology evidence="1">Multi-pass membrane protein</topology>
    </subcellularLocation>
</comment>
<dbReference type="InterPro" id="IPR051163">
    <property type="entry name" value="Sodium:Solute_Symporter_SSF"/>
</dbReference>
<evidence type="ECO:0000256" key="5">
    <source>
        <dbReference type="ARBA" id="ARBA00022692"/>
    </source>
</evidence>
<dbReference type="GO" id="GO:0006814">
    <property type="term" value="P:sodium ion transport"/>
    <property type="evidence" value="ECO:0007669"/>
    <property type="project" value="UniProtKB-KW"/>
</dbReference>